<dbReference type="InterPro" id="IPR001995">
    <property type="entry name" value="Peptidase_A2_cat"/>
</dbReference>
<reference evidence="4 5" key="1">
    <citation type="submission" date="2020-02" db="EMBL/GenBank/DDBJ databases">
        <title>A chromosome-scale genome assembly of the black bullhead catfish (Ameiurus melas).</title>
        <authorList>
            <person name="Wen M."/>
            <person name="Zham M."/>
            <person name="Cabau C."/>
            <person name="Klopp C."/>
            <person name="Donnadieu C."/>
            <person name="Roques C."/>
            <person name="Bouchez O."/>
            <person name="Lampietro C."/>
            <person name="Jouanno E."/>
            <person name="Herpin A."/>
            <person name="Louis A."/>
            <person name="Berthelot C."/>
            <person name="Parey E."/>
            <person name="Roest-Crollius H."/>
            <person name="Braasch I."/>
            <person name="Postlethwait J."/>
            <person name="Robinson-Rechavi M."/>
            <person name="Echchiki A."/>
            <person name="Begum T."/>
            <person name="Montfort J."/>
            <person name="Schartl M."/>
            <person name="Bobe J."/>
            <person name="Guiguen Y."/>
        </authorList>
    </citation>
    <scope>NUCLEOTIDE SEQUENCE [LARGE SCALE GENOMIC DNA]</scope>
    <source>
        <strain evidence="4">M_S1</strain>
        <tissue evidence="4">Blood</tissue>
    </source>
</reference>
<dbReference type="PROSITE" id="PS50175">
    <property type="entry name" value="ASP_PROT_RETROV"/>
    <property type="match status" value="1"/>
</dbReference>
<dbReference type="InterPro" id="IPR018061">
    <property type="entry name" value="Retropepsins"/>
</dbReference>
<feature type="domain" description="Peptidase A2" evidence="3">
    <location>
        <begin position="37"/>
        <end position="120"/>
    </location>
</feature>
<feature type="region of interest" description="Disordered" evidence="2">
    <location>
        <begin position="112"/>
        <end position="135"/>
    </location>
</feature>
<dbReference type="EMBL" id="JAAGNN010000005">
    <property type="protein sequence ID" value="KAF4089002.1"/>
    <property type="molecule type" value="Genomic_DNA"/>
</dbReference>
<proteinExistence type="predicted"/>
<feature type="compositionally biased region" description="Low complexity" evidence="2">
    <location>
        <begin position="211"/>
        <end position="225"/>
    </location>
</feature>
<dbReference type="PANTHER" id="PTHR46888">
    <property type="entry name" value="ZINC KNUCKLE DOMAINCONTAINING PROTEIN-RELATED"/>
    <property type="match status" value="1"/>
</dbReference>
<gene>
    <name evidence="4" type="ORF">AMELA_G00061580</name>
</gene>
<organism evidence="4 5">
    <name type="scientific">Ameiurus melas</name>
    <name type="common">Black bullhead</name>
    <name type="synonym">Silurus melas</name>
    <dbReference type="NCBI Taxonomy" id="219545"/>
    <lineage>
        <taxon>Eukaryota</taxon>
        <taxon>Metazoa</taxon>
        <taxon>Chordata</taxon>
        <taxon>Craniata</taxon>
        <taxon>Vertebrata</taxon>
        <taxon>Euteleostomi</taxon>
        <taxon>Actinopterygii</taxon>
        <taxon>Neopterygii</taxon>
        <taxon>Teleostei</taxon>
        <taxon>Ostariophysi</taxon>
        <taxon>Siluriformes</taxon>
        <taxon>Ictaluridae</taxon>
        <taxon>Ameiurus</taxon>
    </lineage>
</organism>
<dbReference type="SUPFAM" id="SSF50630">
    <property type="entry name" value="Acid proteases"/>
    <property type="match status" value="1"/>
</dbReference>
<dbReference type="AlphaFoldDB" id="A0A7J6B1N0"/>
<feature type="compositionally biased region" description="Basic residues" evidence="2">
    <location>
        <begin position="278"/>
        <end position="292"/>
    </location>
</feature>
<dbReference type="GO" id="GO:0004190">
    <property type="term" value="F:aspartic-type endopeptidase activity"/>
    <property type="evidence" value="ECO:0007669"/>
    <property type="project" value="InterPro"/>
</dbReference>
<name>A0A7J6B1N0_AMEME</name>
<dbReference type="Pfam" id="PF00077">
    <property type="entry name" value="RVP"/>
    <property type="match status" value="1"/>
</dbReference>
<protein>
    <recommendedName>
        <fullName evidence="3">Peptidase A2 domain-containing protein</fullName>
    </recommendedName>
</protein>
<dbReference type="CDD" id="cd00303">
    <property type="entry name" value="retropepsin_like"/>
    <property type="match status" value="1"/>
</dbReference>
<feature type="compositionally biased region" description="Basic residues" evidence="2">
    <location>
        <begin position="123"/>
        <end position="133"/>
    </location>
</feature>
<dbReference type="PROSITE" id="PS00141">
    <property type="entry name" value="ASP_PROTEASE"/>
    <property type="match status" value="1"/>
</dbReference>
<keyword evidence="5" id="KW-1185">Reference proteome</keyword>
<evidence type="ECO:0000256" key="2">
    <source>
        <dbReference type="SAM" id="MobiDB-lite"/>
    </source>
</evidence>
<dbReference type="Proteomes" id="UP000593565">
    <property type="component" value="Unassembled WGS sequence"/>
</dbReference>
<evidence type="ECO:0000313" key="5">
    <source>
        <dbReference type="Proteomes" id="UP000593565"/>
    </source>
</evidence>
<dbReference type="PANTHER" id="PTHR46888:SF1">
    <property type="entry name" value="RIBONUCLEASE H"/>
    <property type="match status" value="1"/>
</dbReference>
<feature type="non-terminal residue" evidence="4">
    <location>
        <position position="1"/>
    </location>
</feature>
<dbReference type="GO" id="GO:0006508">
    <property type="term" value="P:proteolysis"/>
    <property type="evidence" value="ECO:0007669"/>
    <property type="project" value="InterPro"/>
</dbReference>
<evidence type="ECO:0000313" key="4">
    <source>
        <dbReference type="EMBL" id="KAF4089002.1"/>
    </source>
</evidence>
<comment type="caution">
    <text evidence="4">The sequence shown here is derived from an EMBL/GenBank/DDBJ whole genome shotgun (WGS) entry which is preliminary data.</text>
</comment>
<sequence>LGPPGPTQKPWLAGCALHARQWPEGLTQKVWIAGRPITALLDTGSTVTLARPSVLPRGLRPGGSLTVTCVHGDTREVPTAEVAIKSGTGSWSLHVGVIPDLPVPLLLGRDWPGGLPGRDAGRGKPRRRKRRTGARTAYLAQDNGDATPGDFCCRVQHRGGTLHGNADGLSRRDTLWAHLSAAVGSELRGGYCRGGPTPDAQIRRFAPSPTAAPARGGQPRAGPNAYRKGRHAGEDPLMPYRPGIGGSDGGSPPLSTRMGKIKGRPSAPGGGSTDLLKRLRHGQGRRRPRRRAALRDDSRTPRLLPGFPPDTPPRASRRPPGPADLHTHPPGTTLYQNPE</sequence>
<evidence type="ECO:0000259" key="3">
    <source>
        <dbReference type="PROSITE" id="PS50175"/>
    </source>
</evidence>
<evidence type="ECO:0000256" key="1">
    <source>
        <dbReference type="ARBA" id="ARBA00022801"/>
    </source>
</evidence>
<accession>A0A7J6B1N0</accession>
<dbReference type="InterPro" id="IPR001969">
    <property type="entry name" value="Aspartic_peptidase_AS"/>
</dbReference>
<feature type="region of interest" description="Disordered" evidence="2">
    <location>
        <begin position="207"/>
        <end position="339"/>
    </location>
</feature>
<dbReference type="Gene3D" id="2.40.70.10">
    <property type="entry name" value="Acid Proteases"/>
    <property type="match status" value="1"/>
</dbReference>
<keyword evidence="1" id="KW-0378">Hydrolase</keyword>
<dbReference type="InterPro" id="IPR021109">
    <property type="entry name" value="Peptidase_aspartic_dom_sf"/>
</dbReference>